<keyword evidence="14" id="KW-1133">Transmembrane helix</keyword>
<evidence type="ECO:0000256" key="9">
    <source>
        <dbReference type="ARBA" id="ARBA00022840"/>
    </source>
</evidence>
<dbReference type="EC" id="2.7.11.1" evidence="4"/>
<evidence type="ECO:0000256" key="5">
    <source>
        <dbReference type="ARBA" id="ARBA00022527"/>
    </source>
</evidence>
<dbReference type="SUPFAM" id="SSF56112">
    <property type="entry name" value="Protein kinase-like (PK-like)"/>
    <property type="match status" value="1"/>
</dbReference>
<feature type="transmembrane region" description="Helical" evidence="14">
    <location>
        <begin position="425"/>
        <end position="449"/>
    </location>
</feature>
<feature type="region of interest" description="Disordered" evidence="13">
    <location>
        <begin position="1"/>
        <end position="22"/>
    </location>
</feature>
<dbReference type="PANTHER" id="PTHR43289:SF34">
    <property type="entry name" value="SERINE_THREONINE-PROTEIN KINASE YBDM-RELATED"/>
    <property type="match status" value="1"/>
</dbReference>
<evidence type="ECO:0000256" key="13">
    <source>
        <dbReference type="SAM" id="MobiDB-lite"/>
    </source>
</evidence>
<accession>A0A5C6DF75</accession>
<dbReference type="GO" id="GO:0005813">
    <property type="term" value="C:centrosome"/>
    <property type="evidence" value="ECO:0007669"/>
    <property type="project" value="UniProtKB-SubCell"/>
</dbReference>
<dbReference type="Gene3D" id="1.10.510.10">
    <property type="entry name" value="Transferase(Phosphotransferase) domain 1"/>
    <property type="match status" value="1"/>
</dbReference>
<keyword evidence="5" id="KW-0723">Serine/threonine-protein kinase</keyword>
<keyword evidence="6 16" id="KW-0808">Transferase</keyword>
<gene>
    <name evidence="16" type="primary">prkC_15</name>
    <name evidence="16" type="ORF">Q31b_54280</name>
</gene>
<dbReference type="PANTHER" id="PTHR43289">
    <property type="entry name" value="MITOGEN-ACTIVATED PROTEIN KINASE KINASE KINASE 20-RELATED"/>
    <property type="match status" value="1"/>
</dbReference>
<comment type="subcellular location">
    <subcellularLocation>
        <location evidence="1">Cytoplasm</location>
        <location evidence="1">Cytoskeleton</location>
        <location evidence="1">Microtubule organizing center</location>
        <location evidence="1">Centrosome</location>
    </subcellularLocation>
    <subcellularLocation>
        <location evidence="2">Cytoplasm</location>
        <location evidence="2">Cytoskeleton</location>
        <location evidence="2">Spindle pole</location>
    </subcellularLocation>
</comment>
<keyword evidence="17" id="KW-1185">Reference proteome</keyword>
<dbReference type="EMBL" id="SJPY01000010">
    <property type="protein sequence ID" value="TWU35332.1"/>
    <property type="molecule type" value="Genomic_DNA"/>
</dbReference>
<organism evidence="16 17">
    <name type="scientific">Novipirellula aureliae</name>
    <dbReference type="NCBI Taxonomy" id="2527966"/>
    <lineage>
        <taxon>Bacteria</taxon>
        <taxon>Pseudomonadati</taxon>
        <taxon>Planctomycetota</taxon>
        <taxon>Planctomycetia</taxon>
        <taxon>Pirellulales</taxon>
        <taxon>Pirellulaceae</taxon>
        <taxon>Novipirellula</taxon>
    </lineage>
</organism>
<keyword evidence="9 11" id="KW-0067">ATP-binding</keyword>
<dbReference type="FunFam" id="1.10.510.10:FF:000021">
    <property type="entry name" value="Serine/threonine protein kinase"/>
    <property type="match status" value="1"/>
</dbReference>
<keyword evidence="10" id="KW-0963">Cytoplasm</keyword>
<feature type="binding site" evidence="11">
    <location>
        <position position="122"/>
    </location>
    <ligand>
        <name>ATP</name>
        <dbReference type="ChEBI" id="CHEBI:30616"/>
    </ligand>
</feature>
<keyword evidence="12" id="KW-0175">Coiled coil</keyword>
<comment type="similarity">
    <text evidence="3">Belongs to the protein kinase superfamily. NEK Ser/Thr protein kinase family. NIMA subfamily.</text>
</comment>
<evidence type="ECO:0000256" key="1">
    <source>
        <dbReference type="ARBA" id="ARBA00004300"/>
    </source>
</evidence>
<evidence type="ECO:0000256" key="4">
    <source>
        <dbReference type="ARBA" id="ARBA00012513"/>
    </source>
</evidence>
<dbReference type="Pfam" id="PF07714">
    <property type="entry name" value="PK_Tyr_Ser-Thr"/>
    <property type="match status" value="1"/>
</dbReference>
<keyword evidence="10" id="KW-0206">Cytoskeleton</keyword>
<feature type="domain" description="Protein kinase" evidence="15">
    <location>
        <begin position="93"/>
        <end position="400"/>
    </location>
</feature>
<feature type="compositionally biased region" description="Basic and acidic residues" evidence="13">
    <location>
        <begin position="685"/>
        <end position="702"/>
    </location>
</feature>
<dbReference type="InterPro" id="IPR001245">
    <property type="entry name" value="Ser-Thr/Tyr_kinase_cat_dom"/>
</dbReference>
<evidence type="ECO:0000256" key="7">
    <source>
        <dbReference type="ARBA" id="ARBA00022741"/>
    </source>
</evidence>
<evidence type="ECO:0000313" key="17">
    <source>
        <dbReference type="Proteomes" id="UP000315471"/>
    </source>
</evidence>
<name>A0A5C6DF75_9BACT</name>
<sequence>MSGNDVTEDLPPRSTDDSHDEDRVVDAVKRYMRLLDEKRAPSMDEFLSQHADIADELRPSLEGLAIVHRAGPAKPTTMVAPDAEFTAQPIGDFQIVGEIGRGGMGVVYEAVQLSLGRKVALKVLPFASSLDDVRLKRFHNEAHAAAALHHTNIVPVYAVGSDRGVHYYAMQLIDGQTLGDLILTVKMDRGFTLQPGEKTQPSQVGSPGHDEKTWSTRLNESTQFNTSGDRLRFFQSMVRMIVQAAQALEYAHGYGIVHRDIKPGNLLLDTTGKLWVTDFGLAQVQDAASPLTRTGDPMGTLKYMSPEQAAGNRTMLDHRTDIYSLGITLYELLTLQPAIRGEGYREMLNEVVEHEPASPKSVEPNLPTELDTIIRKSIAKLPTERYATAAAMADDLQSWLDDKPIKAKPPTAWERLAKWRRRNSGLVLVAGGLLFVSTLALSATTVLVWREQRATREALQRETQQREVAEQNFSQARSAVDSFSNLAESELAYRGDLQDLRRSFLETSLEFYRDFLVVQSDDPAVLRELAITSARVEKMIEELRVLDNVSPLMHLADPLVQTELSIDNETAQLIKAAIDSFQSQRRSMANQNPGGLSSENPEMTLMLQEFDSFISHHLNNQQLTRLRQIARQRRLPLTFKSSEVVAALAFSREQRLEINRIIEQSRPGRIDDRRNQVGRSNDGPRGPERFDFGTGLRPDRFSGGDGPPPDYFGRGDGPPRTGLDVSTLRDLRRSTMTQNTVNNILEILTPDQRAKWDELVGEPFDPPY</sequence>
<keyword evidence="8 16" id="KW-0418">Kinase</keyword>
<evidence type="ECO:0000256" key="2">
    <source>
        <dbReference type="ARBA" id="ARBA00004647"/>
    </source>
</evidence>
<keyword evidence="14" id="KW-0812">Transmembrane</keyword>
<evidence type="ECO:0000256" key="14">
    <source>
        <dbReference type="SAM" id="Phobius"/>
    </source>
</evidence>
<dbReference type="Gene3D" id="3.30.200.20">
    <property type="entry name" value="Phosphorylase Kinase, domain 1"/>
    <property type="match status" value="1"/>
</dbReference>
<reference evidence="16 17" key="1">
    <citation type="submission" date="2019-02" db="EMBL/GenBank/DDBJ databases">
        <title>Deep-cultivation of Planctomycetes and their phenomic and genomic characterization uncovers novel biology.</title>
        <authorList>
            <person name="Wiegand S."/>
            <person name="Jogler M."/>
            <person name="Boedeker C."/>
            <person name="Pinto D."/>
            <person name="Vollmers J."/>
            <person name="Rivas-Marin E."/>
            <person name="Kohn T."/>
            <person name="Peeters S.H."/>
            <person name="Heuer A."/>
            <person name="Rast P."/>
            <person name="Oberbeckmann S."/>
            <person name="Bunk B."/>
            <person name="Jeske O."/>
            <person name="Meyerdierks A."/>
            <person name="Storesund J.E."/>
            <person name="Kallscheuer N."/>
            <person name="Luecker S."/>
            <person name="Lage O.M."/>
            <person name="Pohl T."/>
            <person name="Merkel B.J."/>
            <person name="Hornburger P."/>
            <person name="Mueller R.-W."/>
            <person name="Bruemmer F."/>
            <person name="Labrenz M."/>
            <person name="Spormann A.M."/>
            <person name="Op Den Camp H."/>
            <person name="Overmann J."/>
            <person name="Amann R."/>
            <person name="Jetten M.S.M."/>
            <person name="Mascher T."/>
            <person name="Medema M.H."/>
            <person name="Devos D.P."/>
            <person name="Kaster A.-K."/>
            <person name="Ovreas L."/>
            <person name="Rohde M."/>
            <person name="Galperin M.Y."/>
            <person name="Jogler C."/>
        </authorList>
    </citation>
    <scope>NUCLEOTIDE SEQUENCE [LARGE SCALE GENOMIC DNA]</scope>
    <source>
        <strain evidence="16 17">Q31b</strain>
    </source>
</reference>
<comment type="caution">
    <text evidence="16">The sequence shown here is derived from an EMBL/GenBank/DDBJ whole genome shotgun (WGS) entry which is preliminary data.</text>
</comment>
<dbReference type="GO" id="GO:0000922">
    <property type="term" value="C:spindle pole"/>
    <property type="evidence" value="ECO:0007669"/>
    <property type="project" value="UniProtKB-SubCell"/>
</dbReference>
<dbReference type="InterPro" id="IPR017441">
    <property type="entry name" value="Protein_kinase_ATP_BS"/>
</dbReference>
<dbReference type="GO" id="GO:0004674">
    <property type="term" value="F:protein serine/threonine kinase activity"/>
    <property type="evidence" value="ECO:0007669"/>
    <property type="project" value="UniProtKB-KW"/>
</dbReference>
<keyword evidence="14" id="KW-0472">Membrane</keyword>
<feature type="coiled-coil region" evidence="12">
    <location>
        <begin position="452"/>
        <end position="479"/>
    </location>
</feature>
<evidence type="ECO:0000259" key="15">
    <source>
        <dbReference type="PROSITE" id="PS50011"/>
    </source>
</evidence>
<dbReference type="InterPro" id="IPR011009">
    <property type="entry name" value="Kinase-like_dom_sf"/>
</dbReference>
<dbReference type="CDD" id="cd14014">
    <property type="entry name" value="STKc_PknB_like"/>
    <property type="match status" value="1"/>
</dbReference>
<evidence type="ECO:0000313" key="16">
    <source>
        <dbReference type="EMBL" id="TWU35332.1"/>
    </source>
</evidence>
<evidence type="ECO:0000256" key="10">
    <source>
        <dbReference type="ARBA" id="ARBA00023212"/>
    </source>
</evidence>
<dbReference type="PROSITE" id="PS00108">
    <property type="entry name" value="PROTEIN_KINASE_ST"/>
    <property type="match status" value="1"/>
</dbReference>
<evidence type="ECO:0000256" key="3">
    <source>
        <dbReference type="ARBA" id="ARBA00010886"/>
    </source>
</evidence>
<dbReference type="AlphaFoldDB" id="A0A5C6DF75"/>
<evidence type="ECO:0000256" key="8">
    <source>
        <dbReference type="ARBA" id="ARBA00022777"/>
    </source>
</evidence>
<dbReference type="InterPro" id="IPR000719">
    <property type="entry name" value="Prot_kinase_dom"/>
</dbReference>
<dbReference type="GO" id="GO:0005524">
    <property type="term" value="F:ATP binding"/>
    <property type="evidence" value="ECO:0007669"/>
    <property type="project" value="UniProtKB-UniRule"/>
</dbReference>
<evidence type="ECO:0000256" key="6">
    <source>
        <dbReference type="ARBA" id="ARBA00022679"/>
    </source>
</evidence>
<feature type="compositionally biased region" description="Basic and acidic residues" evidence="13">
    <location>
        <begin position="10"/>
        <end position="22"/>
    </location>
</feature>
<feature type="region of interest" description="Disordered" evidence="13">
    <location>
        <begin position="667"/>
        <end position="723"/>
    </location>
</feature>
<dbReference type="PROSITE" id="PS50011">
    <property type="entry name" value="PROTEIN_KINASE_DOM"/>
    <property type="match status" value="1"/>
</dbReference>
<evidence type="ECO:0000256" key="12">
    <source>
        <dbReference type="SAM" id="Coils"/>
    </source>
</evidence>
<protein>
    <recommendedName>
        <fullName evidence="4">non-specific serine/threonine protein kinase</fullName>
        <ecNumber evidence="4">2.7.11.1</ecNumber>
    </recommendedName>
</protein>
<proteinExistence type="inferred from homology"/>
<dbReference type="RefSeq" id="WP_231617847.1">
    <property type="nucleotide sequence ID" value="NZ_SJPY01000010.1"/>
</dbReference>
<keyword evidence="7 11" id="KW-0547">Nucleotide-binding</keyword>
<dbReference type="InterPro" id="IPR008271">
    <property type="entry name" value="Ser/Thr_kinase_AS"/>
</dbReference>
<dbReference type="PROSITE" id="PS00107">
    <property type="entry name" value="PROTEIN_KINASE_ATP"/>
    <property type="match status" value="1"/>
</dbReference>
<dbReference type="Proteomes" id="UP000315471">
    <property type="component" value="Unassembled WGS sequence"/>
</dbReference>
<dbReference type="SMART" id="SM00220">
    <property type="entry name" value="S_TKc"/>
    <property type="match status" value="1"/>
</dbReference>
<evidence type="ECO:0000256" key="11">
    <source>
        <dbReference type="PROSITE-ProRule" id="PRU10141"/>
    </source>
</evidence>